<evidence type="ECO:0000313" key="6">
    <source>
        <dbReference type="Proteomes" id="UP000584325"/>
    </source>
</evidence>
<gene>
    <name evidence="4" type="ORF">FCL38_30050</name>
    <name evidence="3" type="ORF">FHS02_002839</name>
</gene>
<dbReference type="RefSeq" id="WP_137316959.1">
    <property type="nucleotide sequence ID" value="NZ_CP040017.1"/>
</dbReference>
<dbReference type="AlphaFoldDB" id="A0A4P8HVT3"/>
<protein>
    <submittedName>
        <fullName evidence="3">Uncharacterized protein</fullName>
    </submittedName>
</protein>
<dbReference type="EMBL" id="CP040017">
    <property type="protein sequence ID" value="QCP14187.1"/>
    <property type="molecule type" value="Genomic_DNA"/>
</dbReference>
<feature type="transmembrane region" description="Helical" evidence="2">
    <location>
        <begin position="56"/>
        <end position="76"/>
    </location>
</feature>
<keyword evidence="2" id="KW-0472">Membrane</keyword>
<organism evidence="3 6">
    <name type="scientific">Pseudoduganella umbonata</name>
    <dbReference type="NCBI Taxonomy" id="864828"/>
    <lineage>
        <taxon>Bacteria</taxon>
        <taxon>Pseudomonadati</taxon>
        <taxon>Pseudomonadota</taxon>
        <taxon>Betaproteobacteria</taxon>
        <taxon>Burkholderiales</taxon>
        <taxon>Oxalobacteraceae</taxon>
        <taxon>Telluria group</taxon>
        <taxon>Pseudoduganella</taxon>
    </lineage>
</organism>
<keyword evidence="2" id="KW-1133">Transmembrane helix</keyword>
<reference evidence="4 5" key="1">
    <citation type="submission" date="2019-05" db="EMBL/GenBank/DDBJ databases">
        <title>Draft Genome Sequences of Six Type Strains of the Genus Massilia.</title>
        <authorList>
            <person name="Miess H."/>
            <person name="Frediansyhah A."/>
            <person name="Gross H."/>
        </authorList>
    </citation>
    <scope>NUCLEOTIDE SEQUENCE [LARGE SCALE GENOMIC DNA]</scope>
    <source>
        <strain evidence="4 5">DSMZ 26121</strain>
    </source>
</reference>
<name>A0A4P8HVT3_9BURK</name>
<keyword evidence="5" id="KW-1185">Reference proteome</keyword>
<evidence type="ECO:0000256" key="2">
    <source>
        <dbReference type="SAM" id="Phobius"/>
    </source>
</evidence>
<keyword evidence="2" id="KW-0812">Transmembrane</keyword>
<accession>A0A4P8HVT3</accession>
<feature type="compositionally biased region" description="Low complexity" evidence="1">
    <location>
        <begin position="187"/>
        <end position="210"/>
    </location>
</feature>
<evidence type="ECO:0000313" key="5">
    <source>
        <dbReference type="Proteomes" id="UP000298763"/>
    </source>
</evidence>
<dbReference type="EMBL" id="JACHXS010000004">
    <property type="protein sequence ID" value="MBB3222029.1"/>
    <property type="molecule type" value="Genomic_DNA"/>
</dbReference>
<feature type="region of interest" description="Disordered" evidence="1">
    <location>
        <begin position="187"/>
        <end position="247"/>
    </location>
</feature>
<proteinExistence type="predicted"/>
<reference evidence="3 6" key="2">
    <citation type="submission" date="2020-08" db="EMBL/GenBank/DDBJ databases">
        <title>Genomic Encyclopedia of Type Strains, Phase III (KMG-III): the genomes of soil and plant-associated and newly described type strains.</title>
        <authorList>
            <person name="Whitman W."/>
        </authorList>
    </citation>
    <scope>NUCLEOTIDE SEQUENCE [LARGE SCALE GENOMIC DNA]</scope>
    <source>
        <strain evidence="3 6">CECT 7753</strain>
    </source>
</reference>
<evidence type="ECO:0000313" key="4">
    <source>
        <dbReference type="EMBL" id="QCP14187.1"/>
    </source>
</evidence>
<feature type="region of interest" description="Disordered" evidence="1">
    <location>
        <begin position="1"/>
        <end position="53"/>
    </location>
</feature>
<evidence type="ECO:0000256" key="1">
    <source>
        <dbReference type="SAM" id="MobiDB-lite"/>
    </source>
</evidence>
<dbReference type="OrthoDB" id="10018293at2"/>
<dbReference type="Proteomes" id="UP000298763">
    <property type="component" value="Chromosome"/>
</dbReference>
<dbReference type="Proteomes" id="UP000584325">
    <property type="component" value="Unassembled WGS sequence"/>
</dbReference>
<evidence type="ECO:0000313" key="3">
    <source>
        <dbReference type="EMBL" id="MBB3222029.1"/>
    </source>
</evidence>
<feature type="region of interest" description="Disordered" evidence="1">
    <location>
        <begin position="291"/>
        <end position="317"/>
    </location>
</feature>
<feature type="compositionally biased region" description="Basic and acidic residues" evidence="1">
    <location>
        <begin position="215"/>
        <end position="231"/>
    </location>
</feature>
<sequence length="317" mass="30869">MPHNEETGRTSRPSLLSEHAQQGPAGEDQGILNKLDGRASPSGTTHARRKPGRMGGVAAAFAAVAVLGGGALAWAMQHEDDSNGVQVAAAPAAPAPAAMPAPVPAPVPEVSSGASGDAPVEQAAAVQAPPAQESSVSAATILDEVPGAAVAGTAAALAAGTTAMAARSSANNDGKDELSALLDKPASAGADAAKAGGKTASTSAKSTAAKKAARAKAERIAKAKAARDKKTAIAAARKKPAAKTAPKVDSDVALLAALLAHSKASPEPRPGKSATGSKGCAAQATADAAKCREQPCASSSAKVKNECKSPAVAEISG</sequence>